<proteinExistence type="predicted"/>
<dbReference type="InterPro" id="IPR017441">
    <property type="entry name" value="Protein_kinase_ATP_BS"/>
</dbReference>
<evidence type="ECO:0000256" key="2">
    <source>
        <dbReference type="ARBA" id="ARBA00022741"/>
    </source>
</evidence>
<dbReference type="Proteomes" id="UP000315082">
    <property type="component" value="Chromosome"/>
</dbReference>
<dbReference type="PROSITE" id="PS50011">
    <property type="entry name" value="PROTEIN_KINASE_DOM"/>
    <property type="match status" value="1"/>
</dbReference>
<evidence type="ECO:0000256" key="5">
    <source>
        <dbReference type="PROSITE-ProRule" id="PRU10141"/>
    </source>
</evidence>
<dbReference type="AlphaFoldDB" id="A0A518JQZ3"/>
<keyword evidence="1 8" id="KW-0808">Transferase</keyword>
<protein>
    <submittedName>
        <fullName evidence="8">Serine/threonine-protein kinase PknB</fullName>
        <ecNumber evidence="8">2.7.11.1</ecNumber>
    </submittedName>
</protein>
<accession>A0A518JQZ3</accession>
<dbReference type="PROSITE" id="PS00108">
    <property type="entry name" value="PROTEIN_KINASE_ST"/>
    <property type="match status" value="1"/>
</dbReference>
<keyword evidence="6" id="KW-1133">Transmembrane helix</keyword>
<name>A0A518JQZ3_9BACT</name>
<dbReference type="Pfam" id="PF00069">
    <property type="entry name" value="Pkinase"/>
    <property type="match status" value="1"/>
</dbReference>
<dbReference type="InterPro" id="IPR011009">
    <property type="entry name" value="Kinase-like_dom_sf"/>
</dbReference>
<evidence type="ECO:0000313" key="8">
    <source>
        <dbReference type="EMBL" id="QDV67965.1"/>
    </source>
</evidence>
<dbReference type="EMBL" id="CP036348">
    <property type="protein sequence ID" value="QDV67965.1"/>
    <property type="molecule type" value="Genomic_DNA"/>
</dbReference>
<dbReference type="GO" id="GO:0005524">
    <property type="term" value="F:ATP binding"/>
    <property type="evidence" value="ECO:0007669"/>
    <property type="project" value="UniProtKB-UniRule"/>
</dbReference>
<dbReference type="SMART" id="SM00220">
    <property type="entry name" value="S_TKc"/>
    <property type="match status" value="1"/>
</dbReference>
<feature type="transmembrane region" description="Helical" evidence="6">
    <location>
        <begin position="102"/>
        <end position="118"/>
    </location>
</feature>
<feature type="transmembrane region" description="Helical" evidence="6">
    <location>
        <begin position="431"/>
        <end position="455"/>
    </location>
</feature>
<feature type="domain" description="Protein kinase" evidence="7">
    <location>
        <begin position="471"/>
        <end position="746"/>
    </location>
</feature>
<evidence type="ECO:0000259" key="7">
    <source>
        <dbReference type="PROSITE" id="PS50011"/>
    </source>
</evidence>
<dbReference type="InterPro" id="IPR000719">
    <property type="entry name" value="Prot_kinase_dom"/>
</dbReference>
<keyword evidence="6" id="KW-0812">Transmembrane</keyword>
<evidence type="ECO:0000256" key="4">
    <source>
        <dbReference type="ARBA" id="ARBA00022840"/>
    </source>
</evidence>
<sequence length="766" mass="85222">MTPERYARVKEIFLAVESVPLDSQMAQLDSLCGEDTALRSDVLDLLKHHDSEAATREGQTAFHPQSSQTIVNDAAVLARMRPNKPSVTSWVKSRLHRSPRPAIFLLTCLVSLFVAWLIDRGVRRYSIDFERAALRSNVKSATAGVQQWATQLKTDGKLWGRDPDLVNIAQDYSELGPSPTRDQLLDSPLPDRLRDRAATLFGDEVQYALWNPQGVTLASSQADRGDIGKHMPPESMIELGRALNGTVQIQFPTATSAGTSDSDSESSARMWISFPIDASGASPKAVLRVRDPNWLRYFQAFFEKQNVGTSADTFCIDRNANMLMRSRYQNRWAELGIIDTSDGSNRFVRVVDPGGNLANGYHSERPRQMLPLTEAAARVTVGEDGSNIEGYRDIHGEWVVGAWRWIPELELGIISEMAFGDAYAFSRKMRYGLAAMLLLPLGLTALPWFGIGLFGPRQFSTDSKMQQVGAYELLEKIGEGGMGYVYRARHSLLKRASAVKILRPDRLTMVDVGRFDREVKLAAQLTSPHTIRILDYGRTDDGLIYFAMEYLDGLTLSTVILRSGSLPTSRVLHFLIQLCKSIEEAHTAGLIHRDIKPENIIITRRGNEPDWLILFDFGLAKSVAPNSREFRTRETIWAGTPMFMSPERVRTPAAVDPRMDVYAIGAVGYFMLTGRPPFTTANPEMIFEQVLGVMPLPPSQAGATISVPALDAIVMRCLAKSPDDRPDNAAQLRARLEELAAKHPWTAEEANAWWRANSQPKSSSAN</sequence>
<dbReference type="EC" id="2.7.11.1" evidence="8"/>
<feature type="binding site" evidence="5">
    <location>
        <position position="500"/>
    </location>
    <ligand>
        <name>ATP</name>
        <dbReference type="ChEBI" id="CHEBI:30616"/>
    </ligand>
</feature>
<keyword evidence="2 5" id="KW-0547">Nucleotide-binding</keyword>
<keyword evidence="9" id="KW-1185">Reference proteome</keyword>
<dbReference type="Gene3D" id="1.10.510.10">
    <property type="entry name" value="Transferase(Phosphotransferase) domain 1"/>
    <property type="match status" value="1"/>
</dbReference>
<organism evidence="8 9">
    <name type="scientific">Rosistilla carotiformis</name>
    <dbReference type="NCBI Taxonomy" id="2528017"/>
    <lineage>
        <taxon>Bacteria</taxon>
        <taxon>Pseudomonadati</taxon>
        <taxon>Planctomycetota</taxon>
        <taxon>Planctomycetia</taxon>
        <taxon>Pirellulales</taxon>
        <taxon>Pirellulaceae</taxon>
        <taxon>Rosistilla</taxon>
    </lineage>
</organism>
<dbReference type="CDD" id="cd14014">
    <property type="entry name" value="STKc_PknB_like"/>
    <property type="match status" value="1"/>
</dbReference>
<reference evidence="8 9" key="1">
    <citation type="submission" date="2019-02" db="EMBL/GenBank/DDBJ databases">
        <title>Deep-cultivation of Planctomycetes and their phenomic and genomic characterization uncovers novel biology.</title>
        <authorList>
            <person name="Wiegand S."/>
            <person name="Jogler M."/>
            <person name="Boedeker C."/>
            <person name="Pinto D."/>
            <person name="Vollmers J."/>
            <person name="Rivas-Marin E."/>
            <person name="Kohn T."/>
            <person name="Peeters S.H."/>
            <person name="Heuer A."/>
            <person name="Rast P."/>
            <person name="Oberbeckmann S."/>
            <person name="Bunk B."/>
            <person name="Jeske O."/>
            <person name="Meyerdierks A."/>
            <person name="Storesund J.E."/>
            <person name="Kallscheuer N."/>
            <person name="Luecker S."/>
            <person name="Lage O.M."/>
            <person name="Pohl T."/>
            <person name="Merkel B.J."/>
            <person name="Hornburger P."/>
            <person name="Mueller R.-W."/>
            <person name="Bruemmer F."/>
            <person name="Labrenz M."/>
            <person name="Spormann A.M."/>
            <person name="Op den Camp H."/>
            <person name="Overmann J."/>
            <person name="Amann R."/>
            <person name="Jetten M.S.M."/>
            <person name="Mascher T."/>
            <person name="Medema M.H."/>
            <person name="Devos D.P."/>
            <person name="Kaster A.-K."/>
            <person name="Ovreas L."/>
            <person name="Rohde M."/>
            <person name="Galperin M.Y."/>
            <person name="Jogler C."/>
        </authorList>
    </citation>
    <scope>NUCLEOTIDE SEQUENCE [LARGE SCALE GENOMIC DNA]</scope>
    <source>
        <strain evidence="8 9">Poly24</strain>
    </source>
</reference>
<evidence type="ECO:0000256" key="3">
    <source>
        <dbReference type="ARBA" id="ARBA00022777"/>
    </source>
</evidence>
<dbReference type="PROSITE" id="PS00107">
    <property type="entry name" value="PROTEIN_KINASE_ATP"/>
    <property type="match status" value="1"/>
</dbReference>
<gene>
    <name evidence="8" type="primary">pknB_8</name>
    <name evidence="8" type="ORF">Poly24_16710</name>
</gene>
<evidence type="ECO:0000256" key="6">
    <source>
        <dbReference type="SAM" id="Phobius"/>
    </source>
</evidence>
<dbReference type="SUPFAM" id="SSF56112">
    <property type="entry name" value="Protein kinase-like (PK-like)"/>
    <property type="match status" value="1"/>
</dbReference>
<dbReference type="PANTHER" id="PTHR43289:SF6">
    <property type="entry name" value="SERINE_THREONINE-PROTEIN KINASE NEKL-3"/>
    <property type="match status" value="1"/>
</dbReference>
<keyword evidence="3 8" id="KW-0418">Kinase</keyword>
<dbReference type="InterPro" id="IPR008271">
    <property type="entry name" value="Ser/Thr_kinase_AS"/>
</dbReference>
<evidence type="ECO:0000256" key="1">
    <source>
        <dbReference type="ARBA" id="ARBA00022679"/>
    </source>
</evidence>
<dbReference type="PANTHER" id="PTHR43289">
    <property type="entry name" value="MITOGEN-ACTIVATED PROTEIN KINASE KINASE KINASE 20-RELATED"/>
    <property type="match status" value="1"/>
</dbReference>
<keyword evidence="6" id="KW-0472">Membrane</keyword>
<dbReference type="Gene3D" id="3.30.200.20">
    <property type="entry name" value="Phosphorylase Kinase, domain 1"/>
    <property type="match status" value="1"/>
</dbReference>
<keyword evidence="4 5" id="KW-0067">ATP-binding</keyword>
<dbReference type="OrthoDB" id="6111975at2"/>
<evidence type="ECO:0000313" key="9">
    <source>
        <dbReference type="Proteomes" id="UP000315082"/>
    </source>
</evidence>
<dbReference type="GO" id="GO:0004674">
    <property type="term" value="F:protein serine/threonine kinase activity"/>
    <property type="evidence" value="ECO:0007669"/>
    <property type="project" value="UniProtKB-EC"/>
</dbReference>
<dbReference type="KEGG" id="rcf:Poly24_16710"/>